<dbReference type="GO" id="GO:0005886">
    <property type="term" value="C:plasma membrane"/>
    <property type="evidence" value="ECO:0007669"/>
    <property type="project" value="UniProtKB-SubCell"/>
</dbReference>
<dbReference type="Proteomes" id="UP000245919">
    <property type="component" value="Chromosome"/>
</dbReference>
<evidence type="ECO:0000313" key="17">
    <source>
        <dbReference type="Proteomes" id="UP000053719"/>
    </source>
</evidence>
<dbReference type="EMBL" id="CP090823">
    <property type="protein sequence ID" value="ARD95631.1"/>
    <property type="molecule type" value="Genomic_DNA"/>
</dbReference>
<evidence type="ECO:0000256" key="6">
    <source>
        <dbReference type="ARBA" id="ARBA00022475"/>
    </source>
</evidence>
<evidence type="ECO:0000256" key="8">
    <source>
        <dbReference type="ARBA" id="ARBA00022989"/>
    </source>
</evidence>
<reference evidence="13" key="5">
    <citation type="submission" date="2023-09" db="EMBL/GenBank/DDBJ databases">
        <title>Complete Genomes and Methylome analysis of Lactococcus lactis subs lactis strains.</title>
        <authorList>
            <person name="Fomenkov A."/>
            <person name="McDonnell B."/>
            <person name="Sun L."/>
            <person name="Van Sinderen D."/>
            <person name="Roberts R.J."/>
        </authorList>
    </citation>
    <scope>NUCLEOTIDE SEQUENCE</scope>
    <source>
        <strain evidence="13">229</strain>
    </source>
</reference>
<evidence type="ECO:0000256" key="1">
    <source>
        <dbReference type="ARBA" id="ARBA00004651"/>
    </source>
</evidence>
<reference evidence="15 19" key="4">
    <citation type="submission" date="2018-03" db="EMBL/GenBank/DDBJ databases">
        <title>Genome sequence of Lactococcus lactis strain 14B4 from almond drupe.</title>
        <authorList>
            <person name="Tran T.D."/>
            <person name="McGarvey J.A."/>
            <person name="Huynh S."/>
            <person name="Parker C.T."/>
        </authorList>
    </citation>
    <scope>NUCLEOTIDE SEQUENCE [LARGE SCALE GENOMIC DNA]</scope>
    <source>
        <strain evidence="15 19">14B4</strain>
    </source>
</reference>
<dbReference type="Proteomes" id="UP001055586">
    <property type="component" value="Chromosome"/>
</dbReference>
<reference evidence="14 18" key="2">
    <citation type="journal article" date="2017" name="BMC Genomics">
        <title>Comparative and functional genomics of the Lactococcus lactis taxon; insights into evolution and niche adaptation.</title>
        <authorList>
            <person name="Kelleher P."/>
            <person name="Bottacini F."/>
            <person name="Mahony J."/>
            <person name="Kilcawley K.N."/>
            <person name="van Sinderen D."/>
        </authorList>
    </citation>
    <scope>NUCLEOTIDE SEQUENCE [LARGE SCALE GENOMIC DNA]</scope>
    <source>
        <strain evidence="14 18">275</strain>
    </source>
</reference>
<dbReference type="PATRIC" id="fig|1360.110.peg.143"/>
<dbReference type="RefSeq" id="WP_003129569.1">
    <property type="nucleotide sequence ID" value="NZ_BJMA01000040.1"/>
</dbReference>
<feature type="transmembrane region" description="Helical" evidence="11">
    <location>
        <begin position="15"/>
        <end position="39"/>
    </location>
</feature>
<dbReference type="SMR" id="A0A0A7T053"/>
<evidence type="ECO:0000256" key="9">
    <source>
        <dbReference type="ARBA" id="ARBA00023136"/>
    </source>
</evidence>
<dbReference type="EMBL" id="LKLU01000057">
    <property type="protein sequence ID" value="KSU21724.1"/>
    <property type="molecule type" value="Genomic_DNA"/>
</dbReference>
<comment type="similarity">
    <text evidence="2">Belongs to the ABC-4 integral membrane protein family. HrtB subfamily.</text>
</comment>
<reference evidence="16" key="3">
    <citation type="journal article" date="2017" name="Genome Announc.">
        <title>Draft Genome Sequences of 24 Lactococcus lactis Strains.</title>
        <authorList>
            <person name="Backus L."/>
            <person name="Wels M."/>
            <person name="Boekhorst J."/>
            <person name="Dijkstra A.R."/>
            <person name="Beerthuyzen M."/>
            <person name="Kelly W.J."/>
            <person name="Siezen R.J."/>
            <person name="van Hijum S.A."/>
            <person name="Bachmann H."/>
        </authorList>
    </citation>
    <scope>NUCLEOTIDE SEQUENCE</scope>
    <source>
        <strain evidence="16">M20</strain>
    </source>
</reference>
<evidence type="ECO:0000313" key="13">
    <source>
        <dbReference type="EMBL" id="ARD95631.1"/>
    </source>
</evidence>
<reference evidence="17" key="1">
    <citation type="submission" date="2015-10" db="EMBL/GenBank/DDBJ databases">
        <title>Draft Genome Sequences of 11 Lactococcus lactis subspecies cremoris strains.</title>
        <authorList>
            <person name="Wels M."/>
            <person name="Backus L."/>
            <person name="Boekhorst J."/>
            <person name="Dijkstra A."/>
            <person name="Beerthuizen M."/>
            <person name="Kelly W."/>
            <person name="Siezen R."/>
            <person name="Bachmann H."/>
            <person name="Van Hijum S."/>
        </authorList>
    </citation>
    <scope>NUCLEOTIDE SEQUENCE [LARGE SCALE GENOMIC DNA]</scope>
    <source>
        <strain evidence="17">M20</strain>
    </source>
</reference>
<accession>A0A0A7T053</accession>
<organism evidence="16 17">
    <name type="scientific">Lactococcus lactis subsp. lactis</name>
    <name type="common">Streptococcus lactis</name>
    <dbReference type="NCBI Taxonomy" id="1360"/>
    <lineage>
        <taxon>Bacteria</taxon>
        <taxon>Bacillati</taxon>
        <taxon>Bacillota</taxon>
        <taxon>Bacilli</taxon>
        <taxon>Lactobacillales</taxon>
        <taxon>Streptococcaceae</taxon>
        <taxon>Lactococcus</taxon>
    </lineage>
</organism>
<evidence type="ECO:0000259" key="12">
    <source>
        <dbReference type="Pfam" id="PF02687"/>
    </source>
</evidence>
<evidence type="ECO:0000256" key="11">
    <source>
        <dbReference type="SAM" id="Phobius"/>
    </source>
</evidence>
<evidence type="ECO:0000313" key="19">
    <source>
        <dbReference type="Proteomes" id="UP000245919"/>
    </source>
</evidence>
<comment type="subcellular location">
    <subcellularLocation>
        <location evidence="1">Cell membrane</location>
        <topology evidence="1">Multi-pass membrane protein</topology>
    </subcellularLocation>
</comment>
<dbReference type="PANTHER" id="PTHR43738">
    <property type="entry name" value="ABC TRANSPORTER, MEMBRANE PROTEIN"/>
    <property type="match status" value="1"/>
</dbReference>
<name>A0A0A7T053_LACLL</name>
<evidence type="ECO:0000256" key="5">
    <source>
        <dbReference type="ARBA" id="ARBA00022448"/>
    </source>
</evidence>
<dbReference type="EMBL" id="CP028160">
    <property type="protein sequence ID" value="AWN65193.1"/>
    <property type="molecule type" value="Genomic_DNA"/>
</dbReference>
<protein>
    <recommendedName>
        <fullName evidence="4">Putative hemin transport system permease protein HrtB</fullName>
    </recommendedName>
</protein>
<feature type="domain" description="ABC3 transporter permease C-terminal" evidence="12">
    <location>
        <begin position="240"/>
        <end position="351"/>
    </location>
</feature>
<evidence type="ECO:0000313" key="18">
    <source>
        <dbReference type="Proteomes" id="UP000192085"/>
    </source>
</evidence>
<dbReference type="Proteomes" id="UP000053719">
    <property type="component" value="Unassembled WGS sequence"/>
</dbReference>
<evidence type="ECO:0000256" key="3">
    <source>
        <dbReference type="ARBA" id="ARBA00011131"/>
    </source>
</evidence>
<evidence type="ECO:0000256" key="10">
    <source>
        <dbReference type="ARBA" id="ARBA00024973"/>
    </source>
</evidence>
<dbReference type="GeneID" id="89632760"/>
<keyword evidence="6" id="KW-1003">Cell membrane</keyword>
<dbReference type="Proteomes" id="UP000192085">
    <property type="component" value="Chromosome"/>
</dbReference>
<feature type="transmembrane region" description="Helical" evidence="11">
    <location>
        <begin position="324"/>
        <end position="346"/>
    </location>
</feature>
<evidence type="ECO:0000256" key="7">
    <source>
        <dbReference type="ARBA" id="ARBA00022692"/>
    </source>
</evidence>
<proteinExistence type="inferred from homology"/>
<keyword evidence="9 11" id="KW-0472">Membrane</keyword>
<dbReference type="AlphaFoldDB" id="A0A0A7T053"/>
<comment type="function">
    <text evidence="10">Part of the ABC transporter complex hrt involved in hemin import. Responsible for the translocation of the substrate across the membrane.</text>
</comment>
<evidence type="ECO:0000313" key="14">
    <source>
        <dbReference type="EMBL" id="ARD98311.1"/>
    </source>
</evidence>
<keyword evidence="8 11" id="KW-1133">Transmembrane helix</keyword>
<evidence type="ECO:0000256" key="4">
    <source>
        <dbReference type="ARBA" id="ARBA00016962"/>
    </source>
</evidence>
<gene>
    <name evidence="15" type="ORF">LL14B4_03000</name>
    <name evidence="13" type="ORF">LL229_0744</name>
    <name evidence="14" type="ORF">LL275_0676</name>
    <name evidence="16" type="ORF">M20_0770</name>
</gene>
<keyword evidence="5" id="KW-0813">Transport</keyword>
<keyword evidence="7 11" id="KW-0812">Transmembrane</keyword>
<dbReference type="OMA" id="HNKARYL"/>
<dbReference type="InterPro" id="IPR003838">
    <property type="entry name" value="ABC3_permease_C"/>
</dbReference>
<evidence type="ECO:0000256" key="2">
    <source>
        <dbReference type="ARBA" id="ARBA00008697"/>
    </source>
</evidence>
<dbReference type="PANTHER" id="PTHR43738:SF1">
    <property type="entry name" value="HEMIN TRANSPORT SYSTEM PERMEASE PROTEIN HRTB-RELATED"/>
    <property type="match status" value="1"/>
</dbReference>
<dbReference type="Pfam" id="PF02687">
    <property type="entry name" value="FtsX"/>
    <property type="match status" value="1"/>
</dbReference>
<sequence>MFLALREIRYNKARYTLIGAIIFLIAYVVFILSGLSVGLASQFKQAVLDWKAEKVVLSTSSNNIISASQITSDDLSNIHIENGSELSLFSTSMRKSKSERDNIAIIALPDKSKIMPEVLEGKKFTDNHLEMIISKKLANQGYKIGQEVSVGNNNIKIKIVGISKSSSYSASPVIYTSFSALNQIKFGEKSTSTSSVNAVVVKSGKVKIDSSISNQYKVLSISDLINDIPGYSAQNMTLSAMIYFLFLIVLLIIGVFMYVITLQKVPIFGIMKAQGISNRIIMNSLLGQSFIISLVGVFVAFIASYGTSFILPDAMPFEISLTNWLLYALILIIVSIIGSLFSIITIRKIDPTKAIGG</sequence>
<dbReference type="InterPro" id="IPR051125">
    <property type="entry name" value="ABC-4/HrtB_transporter"/>
</dbReference>
<feature type="transmembrane region" description="Helical" evidence="11">
    <location>
        <begin position="280"/>
        <end position="304"/>
    </location>
</feature>
<feature type="transmembrane region" description="Helical" evidence="11">
    <location>
        <begin position="240"/>
        <end position="260"/>
    </location>
</feature>
<comment type="subunit">
    <text evidence="3">The complex is composed of two ATP-binding proteins (HrtA), two transmembrane proteins (HrtB) and a solute-binding protein.</text>
</comment>
<dbReference type="EMBL" id="CP015897">
    <property type="protein sequence ID" value="ARD98311.1"/>
    <property type="molecule type" value="Genomic_DNA"/>
</dbReference>
<evidence type="ECO:0000313" key="16">
    <source>
        <dbReference type="EMBL" id="KSU21724.1"/>
    </source>
</evidence>
<evidence type="ECO:0000313" key="15">
    <source>
        <dbReference type="EMBL" id="AWN65193.1"/>
    </source>
</evidence>